<evidence type="ECO:0000259" key="6">
    <source>
        <dbReference type="SMART" id="SM00235"/>
    </source>
</evidence>
<dbReference type="Pfam" id="PF00413">
    <property type="entry name" value="Peptidase_M10"/>
    <property type="match status" value="1"/>
</dbReference>
<dbReference type="InterPro" id="IPR011049">
    <property type="entry name" value="Serralysin-like_metalloprot_C"/>
</dbReference>
<reference evidence="7 8" key="1">
    <citation type="journal article" date="2013" name="Int. J. Syst. Evol. Microbiol.">
        <title>Roseomonas aerophila sp. nov., isolated from air.</title>
        <authorList>
            <person name="Kim S.J."/>
            <person name="Weon H.Y."/>
            <person name="Ahn J.H."/>
            <person name="Hong S.B."/>
            <person name="Seok S.J."/>
            <person name="Whang K.S."/>
            <person name="Kwon S.W."/>
        </authorList>
    </citation>
    <scope>NUCLEOTIDE SEQUENCE [LARGE SCALE GENOMIC DNA]</scope>
    <source>
        <strain evidence="7 8">NBRC 108923</strain>
    </source>
</reference>
<dbReference type="InterPro" id="IPR034033">
    <property type="entry name" value="Serralysin-like"/>
</dbReference>
<dbReference type="SUPFAM" id="SSF51120">
    <property type="entry name" value="beta-Roll"/>
    <property type="match status" value="1"/>
</dbReference>
<keyword evidence="4" id="KW-0378">Hydrolase</keyword>
<evidence type="ECO:0000256" key="3">
    <source>
        <dbReference type="ARBA" id="ARBA00022723"/>
    </source>
</evidence>
<dbReference type="InterPro" id="IPR001343">
    <property type="entry name" value="Hemolysn_Ca-bd"/>
</dbReference>
<dbReference type="Gene3D" id="2.150.10.10">
    <property type="entry name" value="Serralysin-like metalloprotease, C-terminal"/>
    <property type="match status" value="1"/>
</dbReference>
<comment type="similarity">
    <text evidence="1">Belongs to the peptidase M10B family.</text>
</comment>
<proteinExistence type="inferred from homology"/>
<evidence type="ECO:0000256" key="5">
    <source>
        <dbReference type="ARBA" id="ARBA00022833"/>
    </source>
</evidence>
<evidence type="ECO:0000256" key="4">
    <source>
        <dbReference type="ARBA" id="ARBA00022801"/>
    </source>
</evidence>
<dbReference type="RefSeq" id="WP_187786836.1">
    <property type="nucleotide sequence ID" value="NZ_JACTVA010000067.1"/>
</dbReference>
<feature type="domain" description="Peptidase metallopeptidase" evidence="6">
    <location>
        <begin position="29"/>
        <end position="197"/>
    </location>
</feature>
<dbReference type="InterPro" id="IPR024079">
    <property type="entry name" value="MetalloPept_cat_dom_sf"/>
</dbReference>
<dbReference type="EMBL" id="JACTVA010000067">
    <property type="protein sequence ID" value="MBC9209709.1"/>
    <property type="molecule type" value="Genomic_DNA"/>
</dbReference>
<dbReference type="InterPro" id="IPR001818">
    <property type="entry name" value="Pept_M10_metallopeptidase"/>
</dbReference>
<dbReference type="SUPFAM" id="SSF55486">
    <property type="entry name" value="Metalloproteases ('zincins'), catalytic domain"/>
    <property type="match status" value="1"/>
</dbReference>
<sequence>MSFTASTLLAGDDLTRPYYTWNKGSLQPALVTFSFASAGGGFNYVGEATGSSIPFNASQQQAARQALDAWGSVSGIHFVEVPDVYAGTGIDLRFRMAWMKSGDTLGEATYPTYGDVTLNNRTYGGNSLLPGSEGYWVLLHEIGHALGLKHPFDGSPNLSAAEDNTNTTVMAYLPWGRTPPSSLRGADIEAIQFLYGSQQAEEAFHIQWSWDATRQGIRHQGNDSSQTINGTELRDIIVGAGGNDVLNGYGGDDVISAGWGTNTVVGGLGHDTLLTGLFRLEAGLSVSSTGREFSNGTSYGSFAGRLTGGGEDTTFSQIQAIEFADGRLVYDDTDPVAQVVRLYQAALGRQPDAAGREYGTAALKAGHSLASLTANFLDSPEFLARFGRPDDTGFIHGAYQQSLGRQADADGLAFWQAKLAGGVTRAEMLTGFSESAENRNLTAPLLANGLWDADDQTAEAARLYQAVLGRLPEQAGLRFWIDYLDTGASLSSAAARFAESPEFQARFAASDDASLIRVVYANTLGRAPEEAGFAFWMGKLADGISRGDMIVGFSESPEFIQHHLGMLETGITFT</sequence>
<name>A0ABR7RTZ5_9PROT</name>
<gene>
    <name evidence="7" type="ORF">IBL26_22920</name>
</gene>
<keyword evidence="2" id="KW-0645">Protease</keyword>
<evidence type="ECO:0000256" key="1">
    <source>
        <dbReference type="ARBA" id="ARBA00009490"/>
    </source>
</evidence>
<keyword evidence="3" id="KW-0479">Metal-binding</keyword>
<dbReference type="Pfam" id="PF13946">
    <property type="entry name" value="DUF4214"/>
    <property type="match status" value="2"/>
</dbReference>
<evidence type="ECO:0000256" key="2">
    <source>
        <dbReference type="ARBA" id="ARBA00022670"/>
    </source>
</evidence>
<dbReference type="SMART" id="SM00235">
    <property type="entry name" value="ZnMc"/>
    <property type="match status" value="1"/>
</dbReference>
<dbReference type="Gene3D" id="1.10.3130.20">
    <property type="entry name" value="Phycobilisome linker domain"/>
    <property type="match status" value="1"/>
</dbReference>
<keyword evidence="5" id="KW-0862">Zinc</keyword>
<keyword evidence="8" id="KW-1185">Reference proteome</keyword>
<accession>A0ABR7RTZ5</accession>
<dbReference type="Proteomes" id="UP000626026">
    <property type="component" value="Unassembled WGS sequence"/>
</dbReference>
<organism evidence="7 8">
    <name type="scientific">Teichococcus aerophilus</name>
    <dbReference type="NCBI Taxonomy" id="1224513"/>
    <lineage>
        <taxon>Bacteria</taxon>
        <taxon>Pseudomonadati</taxon>
        <taxon>Pseudomonadota</taxon>
        <taxon>Alphaproteobacteria</taxon>
        <taxon>Acetobacterales</taxon>
        <taxon>Roseomonadaceae</taxon>
        <taxon>Roseomonas</taxon>
    </lineage>
</organism>
<dbReference type="InterPro" id="IPR038255">
    <property type="entry name" value="PBS_linker_sf"/>
</dbReference>
<dbReference type="InterPro" id="IPR006026">
    <property type="entry name" value="Peptidase_Metallo"/>
</dbReference>
<dbReference type="Gene3D" id="3.40.390.10">
    <property type="entry name" value="Collagenase (Catalytic Domain)"/>
    <property type="match status" value="1"/>
</dbReference>
<evidence type="ECO:0000313" key="7">
    <source>
        <dbReference type="EMBL" id="MBC9209709.1"/>
    </source>
</evidence>
<dbReference type="InterPro" id="IPR025282">
    <property type="entry name" value="DUF4214"/>
</dbReference>
<dbReference type="CDD" id="cd04277">
    <property type="entry name" value="ZnMc_serralysin_like"/>
    <property type="match status" value="1"/>
</dbReference>
<evidence type="ECO:0000313" key="8">
    <source>
        <dbReference type="Proteomes" id="UP000626026"/>
    </source>
</evidence>
<protein>
    <submittedName>
        <fullName evidence="7">DUF4214 domain-containing protein</fullName>
    </submittedName>
</protein>
<dbReference type="Pfam" id="PF00353">
    <property type="entry name" value="HemolysinCabind"/>
    <property type="match status" value="1"/>
</dbReference>
<comment type="caution">
    <text evidence="7">The sequence shown here is derived from an EMBL/GenBank/DDBJ whole genome shotgun (WGS) entry which is preliminary data.</text>
</comment>